<evidence type="ECO:0000259" key="1">
    <source>
        <dbReference type="Pfam" id="PF24182"/>
    </source>
</evidence>
<dbReference type="Proteomes" id="UP000244461">
    <property type="component" value="Segment"/>
</dbReference>
<dbReference type="KEGG" id="vg:60322230"/>
<dbReference type="GeneID" id="60322230"/>
<accession>A0A2R4APR1</accession>
<dbReference type="Pfam" id="PF24182">
    <property type="entry name" value="G1RFP"/>
    <property type="match status" value="1"/>
</dbReference>
<sequence>MAQASNGTLTVQVEPDLAYFKDSLQRVVTGLQPPVPSRPDSELRLEALQLAVRTHGQGDQDRDATIVETAQAFADFIIAGDA</sequence>
<dbReference type="EMBL" id="MH051255">
    <property type="protein sequence ID" value="AVR77039.1"/>
    <property type="molecule type" value="Genomic_DNA"/>
</dbReference>
<organism evidence="2 3">
    <name type="scientific">Mycobacterium phage Leston</name>
    <dbReference type="NCBI Taxonomy" id="2126952"/>
    <lineage>
        <taxon>Viruses</taxon>
        <taxon>Duplodnaviria</taxon>
        <taxon>Heunggongvirae</taxon>
        <taxon>Uroviricota</taxon>
        <taxon>Caudoviricetes</taxon>
        <taxon>Weiservirinae</taxon>
        <taxon>Kratiovirus</taxon>
        <taxon>Kratiovirus leston</taxon>
    </lineage>
</organism>
<feature type="domain" description="Gene 1 ring forming protein" evidence="1">
    <location>
        <begin position="43"/>
        <end position="77"/>
    </location>
</feature>
<proteinExistence type="predicted"/>
<evidence type="ECO:0000313" key="3">
    <source>
        <dbReference type="Proteomes" id="UP000244461"/>
    </source>
</evidence>
<dbReference type="RefSeq" id="YP_009950714.1">
    <property type="nucleotide sequence ID" value="NC_051594.1"/>
</dbReference>
<keyword evidence="3" id="KW-1185">Reference proteome</keyword>
<protein>
    <recommendedName>
        <fullName evidence="1">Gene 1 ring forming protein domain-containing protein</fullName>
    </recommendedName>
</protein>
<name>A0A2R4APR1_9CAUD</name>
<gene>
    <name evidence="2" type="primary">1</name>
    <name evidence="2" type="ORF">SEA_LESTON_1</name>
</gene>
<evidence type="ECO:0000313" key="2">
    <source>
        <dbReference type="EMBL" id="AVR77039.1"/>
    </source>
</evidence>
<dbReference type="InterPro" id="IPR056427">
    <property type="entry name" value="G1RFP_dom"/>
</dbReference>
<reference evidence="2 3" key="1">
    <citation type="submission" date="2018-03" db="EMBL/GenBank/DDBJ databases">
        <authorList>
            <person name="Basco F."/>
            <person name="Beherens K."/>
            <person name="Boots K."/>
            <person name="Caro A."/>
            <person name="Chapina-Guizar A."/>
            <person name="Devine A."/>
            <person name="Diaz D.L."/>
            <person name="Flores Y."/>
            <person name="Granillo K."/>
            <person name="Johnson J."/>
            <person name="Llano M."/>
            <person name="Mata L."/>
            <person name="Mercier L."/>
            <person name="Morales J."/>
            <person name="Muniz L."/>
            <person name="Munoz S."/>
            <person name="Okwanwanne A."/>
            <person name="Olivas J."/>
            <person name="Ramos A."/>
            <person name="Rangel E."/>
            <person name="Rosas-Acosta G."/>
            <person name="Saavedra D."/>
            <person name="Salama I."/>
            <person name="Shamaley A."/>
            <person name="Tucker I."/>
            <person name="Bowman C.A."/>
            <person name="Russell D.A."/>
            <person name="Pope W.H."/>
            <person name="Jacobs-Sera D."/>
            <person name="Hatfull G.F."/>
        </authorList>
    </citation>
    <scope>NUCLEOTIDE SEQUENCE [LARGE SCALE GENOMIC DNA]</scope>
</reference>